<sequence length="99" mass="10531">MSNLSTAGAIRPTAAAGSPSPTIDPALKKVAEQFEAVFLRQMIASMRQAKLTDDPFDSSATDNFREMADTRTADSIAALGRFGIAEMIERQLGPRGGSK</sequence>
<proteinExistence type="predicted"/>
<evidence type="ECO:0000256" key="1">
    <source>
        <dbReference type="SAM" id="MobiDB-lite"/>
    </source>
</evidence>
<accession>A0ABP7L2W8</accession>
<protein>
    <recommendedName>
        <fullName evidence="2">Flagellar protein FlgJ N-terminal domain-containing protein</fullName>
    </recommendedName>
</protein>
<gene>
    <name evidence="3" type="ORF">GCM10022276_11570</name>
</gene>
<dbReference type="InterPro" id="IPR019301">
    <property type="entry name" value="Flagellar_prot_FlgJ_N"/>
</dbReference>
<reference evidence="4" key="1">
    <citation type="journal article" date="2019" name="Int. J. Syst. Evol. Microbiol.">
        <title>The Global Catalogue of Microorganisms (GCM) 10K type strain sequencing project: providing services to taxonomists for standard genome sequencing and annotation.</title>
        <authorList>
            <consortium name="The Broad Institute Genomics Platform"/>
            <consortium name="The Broad Institute Genome Sequencing Center for Infectious Disease"/>
            <person name="Wu L."/>
            <person name="Ma J."/>
        </authorList>
    </citation>
    <scope>NUCLEOTIDE SEQUENCE [LARGE SCALE GENOMIC DNA]</scope>
    <source>
        <strain evidence="4">JCM 17543</strain>
    </source>
</reference>
<dbReference type="Pfam" id="PF10135">
    <property type="entry name" value="Rod-binding"/>
    <property type="match status" value="1"/>
</dbReference>
<dbReference type="Proteomes" id="UP001500827">
    <property type="component" value="Unassembled WGS sequence"/>
</dbReference>
<dbReference type="EMBL" id="BAABBM010000001">
    <property type="protein sequence ID" value="GAA3894055.1"/>
    <property type="molecule type" value="Genomic_DNA"/>
</dbReference>
<comment type="caution">
    <text evidence="3">The sequence shown here is derived from an EMBL/GenBank/DDBJ whole genome shotgun (WGS) entry which is preliminary data.</text>
</comment>
<dbReference type="RefSeq" id="WP_344698734.1">
    <property type="nucleotide sequence ID" value="NZ_BAABBM010000001.1"/>
</dbReference>
<feature type="region of interest" description="Disordered" evidence="1">
    <location>
        <begin position="1"/>
        <end position="22"/>
    </location>
</feature>
<keyword evidence="4" id="KW-1185">Reference proteome</keyword>
<name>A0ABP7L2W8_9SPHN</name>
<organism evidence="3 4">
    <name type="scientific">Sphingomonas limnosediminicola</name>
    <dbReference type="NCBI Taxonomy" id="940133"/>
    <lineage>
        <taxon>Bacteria</taxon>
        <taxon>Pseudomonadati</taxon>
        <taxon>Pseudomonadota</taxon>
        <taxon>Alphaproteobacteria</taxon>
        <taxon>Sphingomonadales</taxon>
        <taxon>Sphingomonadaceae</taxon>
        <taxon>Sphingomonas</taxon>
    </lineage>
</organism>
<evidence type="ECO:0000259" key="2">
    <source>
        <dbReference type="Pfam" id="PF10135"/>
    </source>
</evidence>
<feature type="domain" description="Flagellar protein FlgJ N-terminal" evidence="2">
    <location>
        <begin position="45"/>
        <end position="91"/>
    </location>
</feature>
<evidence type="ECO:0000313" key="3">
    <source>
        <dbReference type="EMBL" id="GAA3894055.1"/>
    </source>
</evidence>
<evidence type="ECO:0000313" key="4">
    <source>
        <dbReference type="Proteomes" id="UP001500827"/>
    </source>
</evidence>